<accession>A0A6N6M495</accession>
<comment type="similarity">
    <text evidence="10">Belongs to the SecD/SecF family. SecF subfamily.</text>
</comment>
<dbReference type="PRINTS" id="PR01755">
    <property type="entry name" value="SECFTRNLCASE"/>
</dbReference>
<organism evidence="15 16">
    <name type="scientific">Salibacter halophilus</name>
    <dbReference type="NCBI Taxonomy" id="1803916"/>
    <lineage>
        <taxon>Bacteria</taxon>
        <taxon>Pseudomonadati</taxon>
        <taxon>Bacteroidota</taxon>
        <taxon>Flavobacteriia</taxon>
        <taxon>Flavobacteriales</taxon>
        <taxon>Salibacteraceae</taxon>
        <taxon>Salibacter</taxon>
    </lineage>
</organism>
<comment type="function">
    <text evidence="9">Part of the Sec protein translocase complex. Interacts with the SecYEG preprotein conducting channel. SecDF uses the proton motive force (PMF) to complete protein translocation after the ATP-dependent function of SecA.</text>
</comment>
<feature type="transmembrane region" description="Helical" evidence="9">
    <location>
        <begin position="935"/>
        <end position="954"/>
    </location>
</feature>
<evidence type="ECO:0000256" key="8">
    <source>
        <dbReference type="ARBA" id="ARBA00023136"/>
    </source>
</evidence>
<feature type="domain" description="Protein translocase subunit SecDF P1" evidence="13">
    <location>
        <begin position="199"/>
        <end position="254"/>
    </location>
</feature>
<name>A0A6N6M495_9FLAO</name>
<feature type="region of interest" description="Disordered" evidence="11">
    <location>
        <begin position="275"/>
        <end position="339"/>
    </location>
</feature>
<feature type="transmembrane region" description="Helical" evidence="9">
    <location>
        <begin position="740"/>
        <end position="760"/>
    </location>
</feature>
<dbReference type="Pfam" id="PF22599">
    <property type="entry name" value="SecDF_P1_head"/>
    <property type="match status" value="1"/>
</dbReference>
<dbReference type="GO" id="GO:0015450">
    <property type="term" value="F:protein-transporting ATPase activity"/>
    <property type="evidence" value="ECO:0007669"/>
    <property type="project" value="InterPro"/>
</dbReference>
<dbReference type="NCBIfam" id="TIGR00966">
    <property type="entry name" value="transloc_SecF"/>
    <property type="match status" value="1"/>
</dbReference>
<dbReference type="GO" id="GO:0005886">
    <property type="term" value="C:plasma membrane"/>
    <property type="evidence" value="ECO:0007669"/>
    <property type="project" value="UniProtKB-SubCell"/>
</dbReference>
<dbReference type="Gene3D" id="1.20.1640.10">
    <property type="entry name" value="Multidrug efflux transporter AcrB transmembrane domain"/>
    <property type="match status" value="2"/>
</dbReference>
<dbReference type="NCBIfam" id="TIGR01129">
    <property type="entry name" value="secD"/>
    <property type="match status" value="1"/>
</dbReference>
<evidence type="ECO:0000256" key="1">
    <source>
        <dbReference type="ARBA" id="ARBA00004651"/>
    </source>
</evidence>
<feature type="transmembrane region" description="Helical" evidence="9">
    <location>
        <begin position="874"/>
        <end position="892"/>
    </location>
</feature>
<evidence type="ECO:0000256" key="2">
    <source>
        <dbReference type="ARBA" id="ARBA00022448"/>
    </source>
</evidence>
<keyword evidence="6 9" id="KW-1133">Transmembrane helix</keyword>
<feature type="domain" description="Protein export membrane protein SecD/SecF C-terminal" evidence="12">
    <location>
        <begin position="540"/>
        <end position="704"/>
    </location>
</feature>
<dbReference type="SUPFAM" id="SSF82866">
    <property type="entry name" value="Multidrug efflux transporter AcrB transmembrane domain"/>
    <property type="match status" value="2"/>
</dbReference>
<keyword evidence="5 9" id="KW-0653">Protein transport</keyword>
<dbReference type="InterPro" id="IPR022813">
    <property type="entry name" value="SecD/SecF_arch_bac"/>
</dbReference>
<dbReference type="PANTHER" id="PTHR30081:SF1">
    <property type="entry name" value="PROTEIN TRANSLOCASE SUBUNIT SECD"/>
    <property type="match status" value="1"/>
</dbReference>
<dbReference type="InterPro" id="IPR055344">
    <property type="entry name" value="SecD_SecF_C_bact"/>
</dbReference>
<feature type="transmembrane region" description="Helical" evidence="9">
    <location>
        <begin position="904"/>
        <end position="929"/>
    </location>
</feature>
<comment type="caution">
    <text evidence="15">The sequence shown here is derived from an EMBL/GenBank/DDBJ whole genome shotgun (WGS) entry which is preliminary data.</text>
</comment>
<dbReference type="Gene3D" id="3.30.70.3220">
    <property type="match status" value="1"/>
</dbReference>
<dbReference type="Pfam" id="PF02355">
    <property type="entry name" value="SecD_SecF_C"/>
    <property type="match status" value="2"/>
</dbReference>
<keyword evidence="16" id="KW-1185">Reference proteome</keyword>
<comment type="subunit">
    <text evidence="9">Forms a complex with SecF. Part of the essential Sec protein translocation apparatus which comprises SecA, SecYEG and auxiliary proteins SecDF. Other proteins may also be involved.</text>
</comment>
<dbReference type="InterPro" id="IPR054384">
    <property type="entry name" value="SecDF_P1_head"/>
</dbReference>
<dbReference type="GO" id="GO:0006605">
    <property type="term" value="P:protein targeting"/>
    <property type="evidence" value="ECO:0007669"/>
    <property type="project" value="UniProtKB-UniRule"/>
</dbReference>
<dbReference type="Pfam" id="PF21760">
    <property type="entry name" value="SecD_1st"/>
    <property type="match status" value="1"/>
</dbReference>
<dbReference type="GO" id="GO:0065002">
    <property type="term" value="P:intracellular protein transmembrane transport"/>
    <property type="evidence" value="ECO:0007669"/>
    <property type="project" value="UniProtKB-UniRule"/>
</dbReference>
<dbReference type="InterPro" id="IPR005791">
    <property type="entry name" value="SecD"/>
</dbReference>
<dbReference type="InterPro" id="IPR048631">
    <property type="entry name" value="SecD_1st"/>
</dbReference>
<dbReference type="InterPro" id="IPR005665">
    <property type="entry name" value="SecF_bac"/>
</dbReference>
<evidence type="ECO:0000259" key="13">
    <source>
        <dbReference type="Pfam" id="PF21760"/>
    </source>
</evidence>
<dbReference type="EMBL" id="WACR01000011">
    <property type="protein sequence ID" value="KAB1062694.1"/>
    <property type="molecule type" value="Genomic_DNA"/>
</dbReference>
<feature type="domain" description="SecDF P1 head subdomain" evidence="14">
    <location>
        <begin position="436"/>
        <end position="536"/>
    </location>
</feature>
<feature type="domain" description="Protein export membrane protein SecD/SecF C-terminal" evidence="12">
    <location>
        <begin position="856"/>
        <end position="1037"/>
    </location>
</feature>
<dbReference type="PANTHER" id="PTHR30081">
    <property type="entry name" value="PROTEIN-EXPORT MEMBRANE PROTEIN SEC"/>
    <property type="match status" value="1"/>
</dbReference>
<evidence type="ECO:0000256" key="9">
    <source>
        <dbReference type="HAMAP-Rule" id="MF_01463"/>
    </source>
</evidence>
<evidence type="ECO:0000313" key="15">
    <source>
        <dbReference type="EMBL" id="KAB1062694.1"/>
    </source>
</evidence>
<dbReference type="NCBIfam" id="TIGR00916">
    <property type="entry name" value="2A0604s01"/>
    <property type="match status" value="2"/>
</dbReference>
<reference evidence="15 16" key="1">
    <citation type="submission" date="2019-09" db="EMBL/GenBank/DDBJ databases">
        <title>Genomes of Cryomorphaceae.</title>
        <authorList>
            <person name="Bowman J.P."/>
        </authorList>
    </citation>
    <scope>NUCLEOTIDE SEQUENCE [LARGE SCALE GENOMIC DNA]</scope>
    <source>
        <strain evidence="15 16">KCTC 52047</strain>
    </source>
</reference>
<dbReference type="OrthoDB" id="9805019at2"/>
<keyword evidence="3 9" id="KW-1003">Cell membrane</keyword>
<evidence type="ECO:0000256" key="7">
    <source>
        <dbReference type="ARBA" id="ARBA00023010"/>
    </source>
</evidence>
<sequence length="1043" mass="114611">MQNKGALWTFTILLVLACIFQISFTFVTSSVESDANERAKAKVDSLLEVNPELSLYQQDSALQSYESKILLEMGSEEVYPVFGYTYNYCKKREINLGLDLQGGMHVTLQVSVPDMLNSLAGVNRQNPTYQEVLSKARDLQKSSDADFVTLFRTAQQDIAPDFKLASVFHNLENKEKIPADATNEEVYTIIRQESEEAIRRTEQVLRKRVDNLGVVQPNIQRLSGTGRIIVELPGVKDKDRVRDILQGTAKLEFFHTYQNYEIYPSLERANAILKETEKTSSDSDSEEATEATQSDDSGEQIADLLDDSGSDQEETADDSAAVANDTTAADTGSEDIDDLLAGEGDSALADSTQMSAEEFRRENPFFAKLQPLQEGSQPTVGLAEASDTAIINDWLNRKDIRNQMPPRAKFFWSAKPLQDNENIYRLYAVKVPKSGEAPLEGDDITDARVGTDPMGNATVNMTMNSTGTQTWREMTREASSDPNDLKSIAVVLDGLVYSAPRVQGEIPSGQTEITGRFTQQEASDLAGVLKAGKLPAPSDIIEEAVVGPELGEESIESGLSSFLIALGVVLIYMIFYYAQAGVVANGALIANLFFVLGVLASLRATLTLPGIAGIVLTIGMSVDANVLIYERIREEIRAGKGLKLAVADGYKNAYSSILDANITTLLTGIILATFGTGPIQGFATTLIIGILTSLFSAIFITRLLFEWRLGQKAKISFGTNATNNILQNPKFEFVKGRKKFYIISGIILLVGLGSLFTRGLNSGVDFTGGRSYIVRFDKPVEVTEISEALGKKFVSENGTEQPPQVKTFGSSNQVKIVTKYKIDSKEDGVDGRIEAKLYEGLLPFYQNEISESEFITELTSQKVEPTIADDIKQAAVWAILFSLVVIFLYILIRFRKWQYSVGALLAMTHDVLIVLSLFSIFYGILPFSLEIDQSFIAAVLTVVGYSINDTVVVFDRIREYIGLHPKHDQERTINSALNSTLSRTINTSLTTFVVLLVIFIFGGEMIRGFVFALMVGVVVGTYSSLGIATPLMMDLSKKVKGKV</sequence>
<dbReference type="NCBIfam" id="NF009585">
    <property type="entry name" value="PRK13024.1-5"/>
    <property type="match status" value="1"/>
</dbReference>
<evidence type="ECO:0000256" key="6">
    <source>
        <dbReference type="ARBA" id="ARBA00022989"/>
    </source>
</evidence>
<dbReference type="HAMAP" id="MF_01464_B">
    <property type="entry name" value="SecF_B"/>
    <property type="match status" value="1"/>
</dbReference>
<protein>
    <recommendedName>
        <fullName evidence="9 10">Multifunctional fusion protein</fullName>
    </recommendedName>
    <domain>
        <recommendedName>
            <fullName evidence="9">Protein translocase subunit SecD</fullName>
        </recommendedName>
    </domain>
    <domain>
        <recommendedName>
            <fullName evidence="10">Protein-export membrane protein SecF</fullName>
        </recommendedName>
    </domain>
</protein>
<dbReference type="Pfam" id="PF07549">
    <property type="entry name" value="Sec_GG"/>
    <property type="match status" value="2"/>
</dbReference>
<feature type="transmembrane region" description="Helical" evidence="9">
    <location>
        <begin position="985"/>
        <end position="1003"/>
    </location>
</feature>
<gene>
    <name evidence="9" type="primary">secD</name>
    <name evidence="10" type="synonym">secF</name>
    <name evidence="15" type="ORF">F3059_12170</name>
</gene>
<feature type="compositionally biased region" description="Acidic residues" evidence="11">
    <location>
        <begin position="304"/>
        <end position="317"/>
    </location>
</feature>
<feature type="transmembrane region" description="Helical" evidence="9">
    <location>
        <begin position="608"/>
        <end position="632"/>
    </location>
</feature>
<keyword evidence="4 9" id="KW-0812">Transmembrane</keyword>
<feature type="transmembrane region" description="Helical" evidence="9">
    <location>
        <begin position="1009"/>
        <end position="1033"/>
    </location>
</feature>
<feature type="compositionally biased region" description="Low complexity" evidence="11">
    <location>
        <begin position="318"/>
        <end position="331"/>
    </location>
</feature>
<comment type="similarity">
    <text evidence="9">Belongs to the SecD/SecF family. SecD subfamily.</text>
</comment>
<feature type="transmembrane region" description="Helical" evidence="9">
    <location>
        <begin position="681"/>
        <end position="705"/>
    </location>
</feature>
<dbReference type="InterPro" id="IPR022646">
    <property type="entry name" value="SecD/SecF_CS"/>
</dbReference>
<dbReference type="RefSeq" id="WP_151169658.1">
    <property type="nucleotide sequence ID" value="NZ_WACR01000011.1"/>
</dbReference>
<comment type="subunit">
    <text evidence="10">Forms a complex with SecD. Part of the essential Sec protein translocation apparatus which comprises SecA, SecYEG and auxiliary proteins SecDF. Other proteins may also be involved.</text>
</comment>
<dbReference type="Proteomes" id="UP000435357">
    <property type="component" value="Unassembled WGS sequence"/>
</dbReference>
<evidence type="ECO:0000256" key="4">
    <source>
        <dbReference type="ARBA" id="ARBA00022692"/>
    </source>
</evidence>
<evidence type="ECO:0000256" key="10">
    <source>
        <dbReference type="HAMAP-Rule" id="MF_01464"/>
    </source>
</evidence>
<keyword evidence="7 9" id="KW-0811">Translocation</keyword>
<evidence type="ECO:0000256" key="11">
    <source>
        <dbReference type="SAM" id="MobiDB-lite"/>
    </source>
</evidence>
<evidence type="ECO:0000259" key="14">
    <source>
        <dbReference type="Pfam" id="PF22599"/>
    </source>
</evidence>
<comment type="subcellular location">
    <subcellularLocation>
        <location evidence="1 9">Cell membrane</location>
        <topology evidence="1 9">Multi-pass membrane protein</topology>
    </subcellularLocation>
</comment>
<keyword evidence="8 9" id="KW-0472">Membrane</keyword>
<dbReference type="AlphaFoldDB" id="A0A6N6M495"/>
<dbReference type="FunFam" id="1.20.1640.10:FF:000004">
    <property type="entry name" value="Protein translocase subunit SecD"/>
    <property type="match status" value="1"/>
</dbReference>
<proteinExistence type="inferred from homology"/>
<comment type="caution">
    <text evidence="9">Lacks conserved residue(s) required for the propagation of feature annotation.</text>
</comment>
<evidence type="ECO:0000313" key="16">
    <source>
        <dbReference type="Proteomes" id="UP000435357"/>
    </source>
</evidence>
<dbReference type="PROSITE" id="PS51257">
    <property type="entry name" value="PROKAR_LIPOPROTEIN"/>
    <property type="match status" value="1"/>
</dbReference>
<feature type="transmembrane region" description="Helical" evidence="9">
    <location>
        <begin position="558"/>
        <end position="575"/>
    </location>
</feature>
<evidence type="ECO:0000256" key="5">
    <source>
        <dbReference type="ARBA" id="ARBA00022927"/>
    </source>
</evidence>
<dbReference type="HAMAP" id="MF_01463_B">
    <property type="entry name" value="SecD_B"/>
    <property type="match status" value="1"/>
</dbReference>
<feature type="transmembrane region" description="Helical" evidence="9">
    <location>
        <begin position="653"/>
        <end position="675"/>
    </location>
</feature>
<keyword evidence="2 9" id="KW-0813">Transport</keyword>
<dbReference type="InterPro" id="IPR022645">
    <property type="entry name" value="SecD/SecF_bac"/>
</dbReference>
<dbReference type="Gene3D" id="3.30.1360.200">
    <property type="match status" value="1"/>
</dbReference>
<dbReference type="GO" id="GO:0043952">
    <property type="term" value="P:protein transport by the Sec complex"/>
    <property type="evidence" value="ECO:0007669"/>
    <property type="project" value="UniProtKB-UniRule"/>
</dbReference>
<dbReference type="InterPro" id="IPR048634">
    <property type="entry name" value="SecD_SecF_C"/>
</dbReference>
<feature type="transmembrane region" description="Helical" evidence="9">
    <location>
        <begin position="582"/>
        <end position="602"/>
    </location>
</feature>
<evidence type="ECO:0000259" key="12">
    <source>
        <dbReference type="Pfam" id="PF02355"/>
    </source>
</evidence>
<evidence type="ECO:0000256" key="3">
    <source>
        <dbReference type="ARBA" id="ARBA00022475"/>
    </source>
</evidence>